<organism evidence="1 2">
    <name type="scientific">Fusarium oxysporum</name>
    <name type="common">Fusarium vascular wilt</name>
    <dbReference type="NCBI Taxonomy" id="5507"/>
    <lineage>
        <taxon>Eukaryota</taxon>
        <taxon>Fungi</taxon>
        <taxon>Dikarya</taxon>
        <taxon>Ascomycota</taxon>
        <taxon>Pezizomycotina</taxon>
        <taxon>Sordariomycetes</taxon>
        <taxon>Hypocreomycetidae</taxon>
        <taxon>Hypocreales</taxon>
        <taxon>Nectriaceae</taxon>
        <taxon>Fusarium</taxon>
        <taxon>Fusarium oxysporum species complex</taxon>
    </lineage>
</organism>
<comment type="caution">
    <text evidence="1">The sequence shown here is derived from an EMBL/GenBank/DDBJ whole genome shotgun (WGS) entry which is preliminary data.</text>
</comment>
<gene>
    <name evidence="1" type="ORF">BFJ69_g18518</name>
</gene>
<reference evidence="1 2" key="1">
    <citation type="journal article" date="2018" name="Sci. Rep.">
        <title>Characterisation of pathogen-specific regions and novel effector candidates in Fusarium oxysporum f. sp. cepae.</title>
        <authorList>
            <person name="Armitage A.D."/>
            <person name="Taylor A."/>
            <person name="Sobczyk M.K."/>
            <person name="Baxter L."/>
            <person name="Greenfield B.P."/>
            <person name="Bates H.J."/>
            <person name="Wilson F."/>
            <person name="Jackson A.C."/>
            <person name="Ott S."/>
            <person name="Harrison R.J."/>
            <person name="Clarkson J.P."/>
        </authorList>
    </citation>
    <scope>NUCLEOTIDE SEQUENCE [LARGE SCALE GENOMIC DNA]</scope>
    <source>
        <strain evidence="1 2">Fo_A13</strain>
    </source>
</reference>
<dbReference type="Proteomes" id="UP000285084">
    <property type="component" value="Unassembled WGS sequence"/>
</dbReference>
<proteinExistence type="predicted"/>
<protein>
    <submittedName>
        <fullName evidence="1">Uncharacterized protein</fullName>
    </submittedName>
</protein>
<name>A0A420M568_FUSOX</name>
<dbReference type="EMBL" id="MRCX01002163">
    <property type="protein sequence ID" value="RKK39644.1"/>
    <property type="molecule type" value="Genomic_DNA"/>
</dbReference>
<evidence type="ECO:0000313" key="1">
    <source>
        <dbReference type="EMBL" id="RKK39644.1"/>
    </source>
</evidence>
<sequence>MGRQHHFLGFFPLLRTGPVISNRPKGHTFDQAGRKFFQLFRQVVQTGSPEARTSSQMLVSSMSPRKQVLQHNSPDVVPEEQEELQSLDQGVESIWKGGLLPILVLFLAAQAQNKVPGCYIGANDTPEAVHEAPLTKHVGACPDALRNVERKCS</sequence>
<accession>A0A420M568</accession>
<dbReference type="AlphaFoldDB" id="A0A420M568"/>
<evidence type="ECO:0000313" key="2">
    <source>
        <dbReference type="Proteomes" id="UP000285084"/>
    </source>
</evidence>